<dbReference type="EMBL" id="CP067089">
    <property type="protein sequence ID" value="QQO09582.1"/>
    <property type="molecule type" value="Genomic_DNA"/>
</dbReference>
<protein>
    <submittedName>
        <fullName evidence="3">Helix-turn-helix transcriptional regulator</fullName>
    </submittedName>
</protein>
<dbReference type="GO" id="GO:0003677">
    <property type="term" value="F:DNA binding"/>
    <property type="evidence" value="ECO:0007669"/>
    <property type="project" value="UniProtKB-KW"/>
</dbReference>
<feature type="domain" description="HTH cro/C1-type" evidence="2">
    <location>
        <begin position="5"/>
        <end position="59"/>
    </location>
</feature>
<dbReference type="InterPro" id="IPR001387">
    <property type="entry name" value="Cro/C1-type_HTH"/>
</dbReference>
<evidence type="ECO:0000313" key="4">
    <source>
        <dbReference type="Proteomes" id="UP000595917"/>
    </source>
</evidence>
<dbReference type="Proteomes" id="UP000595917">
    <property type="component" value="Chromosome"/>
</dbReference>
<dbReference type="RefSeq" id="WP_215626885.1">
    <property type="nucleotide sequence ID" value="NZ_CP067089.2"/>
</dbReference>
<accession>A0A7T7XNM9</accession>
<sequence>MNDALRLLRVFNDMKSYELAEKLEISTSYLSEIEKGKKKISIELLDKYASVFGTTSSALFAFVKEYDKKDGKIRNIFRNKIIDVLQNVEKYANEES</sequence>
<dbReference type="InterPro" id="IPR010982">
    <property type="entry name" value="Lambda_DNA-bd_dom_sf"/>
</dbReference>
<dbReference type="PROSITE" id="PS50943">
    <property type="entry name" value="HTH_CROC1"/>
    <property type="match status" value="1"/>
</dbReference>
<dbReference type="PANTHER" id="PTHR46558">
    <property type="entry name" value="TRACRIPTIONAL REGULATORY PROTEIN-RELATED-RELATED"/>
    <property type="match status" value="1"/>
</dbReference>
<organism evidence="3 4">
    <name type="scientific">Breznakiella homolactica</name>
    <dbReference type="NCBI Taxonomy" id="2798577"/>
    <lineage>
        <taxon>Bacteria</taxon>
        <taxon>Pseudomonadati</taxon>
        <taxon>Spirochaetota</taxon>
        <taxon>Spirochaetia</taxon>
        <taxon>Spirochaetales</taxon>
        <taxon>Breznakiellaceae</taxon>
        <taxon>Breznakiella</taxon>
    </lineage>
</organism>
<keyword evidence="1" id="KW-0238">DNA-binding</keyword>
<dbReference type="Gene3D" id="1.10.260.40">
    <property type="entry name" value="lambda repressor-like DNA-binding domains"/>
    <property type="match status" value="1"/>
</dbReference>
<dbReference type="SUPFAM" id="SSF47413">
    <property type="entry name" value="lambda repressor-like DNA-binding domains"/>
    <property type="match status" value="1"/>
</dbReference>
<evidence type="ECO:0000313" key="3">
    <source>
        <dbReference type="EMBL" id="QQO09582.1"/>
    </source>
</evidence>
<gene>
    <name evidence="3" type="ORF">JFL75_01295</name>
</gene>
<dbReference type="KEGG" id="bhc:JFL75_01295"/>
<dbReference type="CDD" id="cd00093">
    <property type="entry name" value="HTH_XRE"/>
    <property type="match status" value="1"/>
</dbReference>
<evidence type="ECO:0000259" key="2">
    <source>
        <dbReference type="PROSITE" id="PS50943"/>
    </source>
</evidence>
<reference evidence="3" key="1">
    <citation type="submission" date="2021-01" db="EMBL/GenBank/DDBJ databases">
        <title>Description of Breznakiella homolactica.</title>
        <authorList>
            <person name="Song Y."/>
            <person name="Brune A."/>
        </authorList>
    </citation>
    <scope>NUCLEOTIDE SEQUENCE</scope>
    <source>
        <strain evidence="3">RmG30</strain>
    </source>
</reference>
<dbReference type="SMART" id="SM00530">
    <property type="entry name" value="HTH_XRE"/>
    <property type="match status" value="1"/>
</dbReference>
<keyword evidence="4" id="KW-1185">Reference proteome</keyword>
<proteinExistence type="predicted"/>
<dbReference type="Pfam" id="PF01381">
    <property type="entry name" value="HTH_3"/>
    <property type="match status" value="1"/>
</dbReference>
<dbReference type="AlphaFoldDB" id="A0A7T7XNM9"/>
<dbReference type="PANTHER" id="PTHR46558:SF4">
    <property type="entry name" value="DNA-BIDING PHAGE PROTEIN"/>
    <property type="match status" value="1"/>
</dbReference>
<name>A0A7T7XNM9_9SPIR</name>
<evidence type="ECO:0000256" key="1">
    <source>
        <dbReference type="ARBA" id="ARBA00023125"/>
    </source>
</evidence>